<keyword evidence="2" id="KW-1185">Reference proteome</keyword>
<protein>
    <submittedName>
        <fullName evidence="1">Uncharacterized protein</fullName>
    </submittedName>
</protein>
<evidence type="ECO:0000313" key="1">
    <source>
        <dbReference type="EMBL" id="KAJ8393006.1"/>
    </source>
</evidence>
<comment type="caution">
    <text evidence="1">The sequence shown here is derived from an EMBL/GenBank/DDBJ whole genome shotgun (WGS) entry which is preliminary data.</text>
</comment>
<sequence length="114" mass="12301">MHTESAPHTSWILTVALHGNPHAFCACPSTRSASTCKPNTSSKRPKHAAFLRRAFTTNGTARSLRPPGGGITSAGHVRVRTRDFGAIFTSPPLAVGHVERRRLHNALKASLVNR</sequence>
<evidence type="ECO:0000313" key="2">
    <source>
        <dbReference type="Proteomes" id="UP001221898"/>
    </source>
</evidence>
<name>A0AAD7S1K5_9TELE</name>
<proteinExistence type="predicted"/>
<dbReference type="EMBL" id="JAINUG010000141">
    <property type="protein sequence ID" value="KAJ8393006.1"/>
    <property type="molecule type" value="Genomic_DNA"/>
</dbReference>
<dbReference type="Proteomes" id="UP001221898">
    <property type="component" value="Unassembled WGS sequence"/>
</dbReference>
<gene>
    <name evidence="1" type="ORF">AAFF_G00069100</name>
</gene>
<dbReference type="AlphaFoldDB" id="A0AAD7S1K5"/>
<accession>A0AAD7S1K5</accession>
<reference evidence="1" key="1">
    <citation type="journal article" date="2023" name="Science">
        <title>Genome structures resolve the early diversification of teleost fishes.</title>
        <authorList>
            <person name="Parey E."/>
            <person name="Louis A."/>
            <person name="Montfort J."/>
            <person name="Bouchez O."/>
            <person name="Roques C."/>
            <person name="Iampietro C."/>
            <person name="Lluch J."/>
            <person name="Castinel A."/>
            <person name="Donnadieu C."/>
            <person name="Desvignes T."/>
            <person name="Floi Bucao C."/>
            <person name="Jouanno E."/>
            <person name="Wen M."/>
            <person name="Mejri S."/>
            <person name="Dirks R."/>
            <person name="Jansen H."/>
            <person name="Henkel C."/>
            <person name="Chen W.J."/>
            <person name="Zahm M."/>
            <person name="Cabau C."/>
            <person name="Klopp C."/>
            <person name="Thompson A.W."/>
            <person name="Robinson-Rechavi M."/>
            <person name="Braasch I."/>
            <person name="Lecointre G."/>
            <person name="Bobe J."/>
            <person name="Postlethwait J.H."/>
            <person name="Berthelot C."/>
            <person name="Roest Crollius H."/>
            <person name="Guiguen Y."/>
        </authorList>
    </citation>
    <scope>NUCLEOTIDE SEQUENCE</scope>
    <source>
        <strain evidence="1">NC1722</strain>
    </source>
</reference>
<organism evidence="1 2">
    <name type="scientific">Aldrovandia affinis</name>
    <dbReference type="NCBI Taxonomy" id="143900"/>
    <lineage>
        <taxon>Eukaryota</taxon>
        <taxon>Metazoa</taxon>
        <taxon>Chordata</taxon>
        <taxon>Craniata</taxon>
        <taxon>Vertebrata</taxon>
        <taxon>Euteleostomi</taxon>
        <taxon>Actinopterygii</taxon>
        <taxon>Neopterygii</taxon>
        <taxon>Teleostei</taxon>
        <taxon>Notacanthiformes</taxon>
        <taxon>Halosauridae</taxon>
        <taxon>Aldrovandia</taxon>
    </lineage>
</organism>